<dbReference type="EC" id="2.3.1.9" evidence="3"/>
<sequence length="388" mass="39670">MISNVSFAGGAMAPFNRRKDGSSFRDWARAAVQGALDDANLEVSDIDALVVASESDFFTMQLNPAALLADECGLVGVAAKRVEGGGASGHLAVHAGVAEVASGMARRVLVLGVEPSASHLKGTDVGALYGLSFDAWTDGMTGIDSTSLYALSAQAFMARTGATVADFARIAVRNRAHACANANAHLPLDISLDEVTASPVVASPYRRLDCSPLSDGAAAIILARTSDLPARPQGRARFRAAVSAVDTVRLGERSDPGFFAGKQRAAQRAYAAAGVTAADIGMAEVYDSYSGAQLQSLEALGLANGQTIAAEREDVFSAQGAVPVNLSGGLLGQGAPVGATGVAQVLSAALQLEGRYFGQQVANAPRFALVDTHGGIATLNAVSILEAP</sequence>
<dbReference type="Proteomes" id="UP000535415">
    <property type="component" value="Unassembled WGS sequence"/>
</dbReference>
<name>A0A7W9BNZ2_9RHOB</name>
<keyword evidence="4" id="KW-1185">Reference proteome</keyword>
<dbReference type="InterPro" id="IPR020616">
    <property type="entry name" value="Thiolase_N"/>
</dbReference>
<dbReference type="InterPro" id="IPR002155">
    <property type="entry name" value="Thiolase"/>
</dbReference>
<dbReference type="PANTHER" id="PTHR42870:SF1">
    <property type="entry name" value="NON-SPECIFIC LIPID-TRANSFER PROTEIN-LIKE 2"/>
    <property type="match status" value="1"/>
</dbReference>
<dbReference type="Pfam" id="PF22691">
    <property type="entry name" value="Thiolase_C_1"/>
    <property type="match status" value="1"/>
</dbReference>
<evidence type="ECO:0000313" key="4">
    <source>
        <dbReference type="Proteomes" id="UP000535415"/>
    </source>
</evidence>
<dbReference type="PANTHER" id="PTHR42870">
    <property type="entry name" value="ACETYL-COA C-ACETYLTRANSFERASE"/>
    <property type="match status" value="1"/>
</dbReference>
<protein>
    <submittedName>
        <fullName evidence="3">Acetyl-CoA C-acetyltransferase</fullName>
        <ecNumber evidence="3">2.3.1.9</ecNumber>
    </submittedName>
</protein>
<dbReference type="InterPro" id="IPR055140">
    <property type="entry name" value="Thiolase_C_2"/>
</dbReference>
<dbReference type="Pfam" id="PF00108">
    <property type="entry name" value="Thiolase_N"/>
    <property type="match status" value="1"/>
</dbReference>
<reference evidence="3 4" key="1">
    <citation type="submission" date="2020-08" db="EMBL/GenBank/DDBJ databases">
        <title>Genomic Encyclopedia of Type Strains, Phase IV (KMG-IV): sequencing the most valuable type-strain genomes for metagenomic binning, comparative biology and taxonomic classification.</title>
        <authorList>
            <person name="Goeker M."/>
        </authorList>
    </citation>
    <scope>NUCLEOTIDE SEQUENCE [LARGE SCALE GENOMIC DNA]</scope>
    <source>
        <strain evidence="3 4">DSM 101064</strain>
    </source>
</reference>
<gene>
    <name evidence="3" type="ORF">FHS72_003644</name>
</gene>
<evidence type="ECO:0000313" key="3">
    <source>
        <dbReference type="EMBL" id="MBB5723996.1"/>
    </source>
</evidence>
<dbReference type="EMBL" id="JACIJM010000018">
    <property type="protein sequence ID" value="MBB5723996.1"/>
    <property type="molecule type" value="Genomic_DNA"/>
</dbReference>
<dbReference type="AlphaFoldDB" id="A0A7W9BNZ2"/>
<comment type="caution">
    <text evidence="3">The sequence shown here is derived from an EMBL/GenBank/DDBJ whole genome shotgun (WGS) entry which is preliminary data.</text>
</comment>
<dbReference type="SUPFAM" id="SSF53901">
    <property type="entry name" value="Thiolase-like"/>
    <property type="match status" value="2"/>
</dbReference>
<dbReference type="PIRSF" id="PIRSF000429">
    <property type="entry name" value="Ac-CoA_Ac_transf"/>
    <property type="match status" value="1"/>
</dbReference>
<dbReference type="RefSeq" id="WP_183531100.1">
    <property type="nucleotide sequence ID" value="NZ_JACIJM010000018.1"/>
</dbReference>
<dbReference type="CDD" id="cd00829">
    <property type="entry name" value="SCP-x_thiolase"/>
    <property type="match status" value="1"/>
</dbReference>
<proteinExistence type="predicted"/>
<organism evidence="3 4">
    <name type="scientific">Yoonia ponticola</name>
    <dbReference type="NCBI Taxonomy" id="1524255"/>
    <lineage>
        <taxon>Bacteria</taxon>
        <taxon>Pseudomonadati</taxon>
        <taxon>Pseudomonadota</taxon>
        <taxon>Alphaproteobacteria</taxon>
        <taxon>Rhodobacterales</taxon>
        <taxon>Paracoccaceae</taxon>
        <taxon>Yoonia</taxon>
    </lineage>
</organism>
<dbReference type="InterPro" id="IPR016039">
    <property type="entry name" value="Thiolase-like"/>
</dbReference>
<keyword evidence="3" id="KW-0808">Transferase</keyword>
<feature type="domain" description="Thiolase C-terminal" evidence="2">
    <location>
        <begin position="244"/>
        <end position="386"/>
    </location>
</feature>
<evidence type="ECO:0000259" key="1">
    <source>
        <dbReference type="Pfam" id="PF00108"/>
    </source>
</evidence>
<dbReference type="Gene3D" id="3.40.47.10">
    <property type="match status" value="1"/>
</dbReference>
<accession>A0A7W9BNZ2</accession>
<evidence type="ECO:0000259" key="2">
    <source>
        <dbReference type="Pfam" id="PF22691"/>
    </source>
</evidence>
<feature type="domain" description="Thiolase N-terminal" evidence="1">
    <location>
        <begin position="11"/>
        <end position="225"/>
    </location>
</feature>
<dbReference type="GO" id="GO:0003985">
    <property type="term" value="F:acetyl-CoA C-acetyltransferase activity"/>
    <property type="evidence" value="ECO:0007669"/>
    <property type="project" value="UniProtKB-EC"/>
</dbReference>
<keyword evidence="3" id="KW-0012">Acyltransferase</keyword>